<dbReference type="Gene3D" id="1.20.120.1220">
    <property type="match status" value="1"/>
</dbReference>
<protein>
    <recommendedName>
        <fullName evidence="2">Prepilin type IV endopeptidase peptidase domain-containing protein</fullName>
    </recommendedName>
</protein>
<reference evidence="4" key="1">
    <citation type="submission" date="2009-09" db="EMBL/GenBank/DDBJ databases">
        <title>The complete genome of Nakamurella multipartita DSM 44233.</title>
        <authorList>
            <consortium name="US DOE Joint Genome Institute (JGI-PGF)"/>
            <person name="Lucas S."/>
            <person name="Copeland A."/>
            <person name="Lapidus A."/>
            <person name="Glavina del Rio T."/>
            <person name="Dalin E."/>
            <person name="Tice H."/>
            <person name="Bruce D."/>
            <person name="Goodwin L."/>
            <person name="Pitluck S."/>
            <person name="Kyrpides N."/>
            <person name="Mavromatis K."/>
            <person name="Ivanova N."/>
            <person name="Ovchinnikova G."/>
            <person name="Sims D."/>
            <person name="Meincke L."/>
            <person name="Brettin T."/>
            <person name="Detter J.C."/>
            <person name="Han C."/>
            <person name="Larimer F."/>
            <person name="Land M."/>
            <person name="Hauser L."/>
            <person name="Markowitz V."/>
            <person name="Cheng J.-F."/>
            <person name="Hugenholtz P."/>
            <person name="Woyke T."/>
            <person name="Wu D."/>
            <person name="Klenk H.-P."/>
            <person name="Eisen J.A."/>
        </authorList>
    </citation>
    <scope>NUCLEOTIDE SEQUENCE [LARGE SCALE GENOMIC DNA]</scope>
    <source>
        <strain evidence="4">ATCC 700099 / DSM 44233 / CIP 104796 / JCM 9543 / NBRC 105858 / Y-104</strain>
    </source>
</reference>
<feature type="transmembrane region" description="Helical" evidence="1">
    <location>
        <begin position="75"/>
        <end position="94"/>
    </location>
</feature>
<evidence type="ECO:0000313" key="4">
    <source>
        <dbReference type="Proteomes" id="UP000002218"/>
    </source>
</evidence>
<dbReference type="HOGENOM" id="CLU_1169666_0_0_11"/>
<keyword evidence="4" id="KW-1185">Reference proteome</keyword>
<name>C8XD20_NAKMY</name>
<dbReference type="Proteomes" id="UP000002218">
    <property type="component" value="Chromosome"/>
</dbReference>
<dbReference type="GO" id="GO:0004190">
    <property type="term" value="F:aspartic-type endopeptidase activity"/>
    <property type="evidence" value="ECO:0007669"/>
    <property type="project" value="InterPro"/>
</dbReference>
<dbReference type="KEGG" id="nml:Namu_3293"/>
<dbReference type="AlphaFoldDB" id="C8XD20"/>
<keyword evidence="1" id="KW-0812">Transmembrane</keyword>
<feature type="transmembrane region" description="Helical" evidence="1">
    <location>
        <begin position="101"/>
        <end position="120"/>
    </location>
</feature>
<evidence type="ECO:0000256" key="1">
    <source>
        <dbReference type="SAM" id="Phobius"/>
    </source>
</evidence>
<dbReference type="EMBL" id="CP001737">
    <property type="protein sequence ID" value="ACV79623.1"/>
    <property type="molecule type" value="Genomic_DNA"/>
</dbReference>
<evidence type="ECO:0000259" key="2">
    <source>
        <dbReference type="Pfam" id="PF01478"/>
    </source>
</evidence>
<dbReference type="InParanoid" id="C8XD20"/>
<dbReference type="InterPro" id="IPR000045">
    <property type="entry name" value="Prepilin_IV_endopep_pep"/>
</dbReference>
<keyword evidence="1" id="KW-1133">Transmembrane helix</keyword>
<organism evidence="3 4">
    <name type="scientific">Nakamurella multipartita (strain ATCC 700099 / DSM 44233 / CIP 104796 / JCM 9543 / NBRC 105858 / Y-104)</name>
    <name type="common">Microsphaera multipartita</name>
    <dbReference type="NCBI Taxonomy" id="479431"/>
    <lineage>
        <taxon>Bacteria</taxon>
        <taxon>Bacillati</taxon>
        <taxon>Actinomycetota</taxon>
        <taxon>Actinomycetes</taxon>
        <taxon>Nakamurellales</taxon>
        <taxon>Nakamurellaceae</taxon>
        <taxon>Nakamurella</taxon>
    </lineage>
</organism>
<feature type="transmembrane region" description="Helical" evidence="1">
    <location>
        <begin position="14"/>
        <end position="39"/>
    </location>
</feature>
<reference evidence="3 4" key="2">
    <citation type="journal article" date="2010" name="Stand. Genomic Sci.">
        <title>Complete genome sequence of Nakamurella multipartita type strain (Y-104).</title>
        <authorList>
            <person name="Tice H."/>
            <person name="Mayilraj S."/>
            <person name="Sims D."/>
            <person name="Lapidus A."/>
            <person name="Nolan M."/>
            <person name="Lucas S."/>
            <person name="Glavina Del Rio T."/>
            <person name="Copeland A."/>
            <person name="Cheng J.F."/>
            <person name="Meincke L."/>
            <person name="Bruce D."/>
            <person name="Goodwin L."/>
            <person name="Pitluck S."/>
            <person name="Ivanova N."/>
            <person name="Mavromatis K."/>
            <person name="Ovchinnikova G."/>
            <person name="Pati A."/>
            <person name="Chen A."/>
            <person name="Palaniappan K."/>
            <person name="Land M."/>
            <person name="Hauser L."/>
            <person name="Chang Y.J."/>
            <person name="Jeffries C.D."/>
            <person name="Detter J.C."/>
            <person name="Brettin T."/>
            <person name="Rohde M."/>
            <person name="Goker M."/>
            <person name="Bristow J."/>
            <person name="Eisen J.A."/>
            <person name="Markowitz V."/>
            <person name="Hugenholtz P."/>
            <person name="Kyrpides N.C."/>
            <person name="Klenk H.P."/>
            <person name="Chen F."/>
        </authorList>
    </citation>
    <scope>NUCLEOTIDE SEQUENCE [LARGE SCALE GENOMIC DNA]</scope>
    <source>
        <strain evidence="4">ATCC 700099 / DSM 44233 / CIP 104796 / JCM 9543 / NBRC 105858 / Y-104</strain>
    </source>
</reference>
<dbReference type="Pfam" id="PF01478">
    <property type="entry name" value="Peptidase_A24"/>
    <property type="match status" value="1"/>
</dbReference>
<dbReference type="STRING" id="479431.Namu_3293"/>
<evidence type="ECO:0000313" key="3">
    <source>
        <dbReference type="EMBL" id="ACV79623.1"/>
    </source>
</evidence>
<keyword evidence="1" id="KW-0472">Membrane</keyword>
<gene>
    <name evidence="3" type="ordered locus">Namu_3293</name>
</gene>
<proteinExistence type="predicted"/>
<accession>C8XD20</accession>
<sequence length="237" mass="24036" precursor="true">MDNSPTFPRKRETVLGMLLAVALGALVGALAGGAGRVLLGRLRRGVAVRPPLLEVAAGLVTAAGVALAWPTVIVVLVVWAGLLMVILGAVDIAAHRLPDALTLPALPVTAALVLLTGLLAPPPGGLPAALLTALVAAVVVTGIFAAAAALAPRAMGWGDVKLVPFARAADRIRLGRRRAVVGDDRVRAGRGRLAGRPGDPAVVPAIGHPVRAVPARRVLDRARVAGPRPDLTTSSST</sequence>
<dbReference type="GO" id="GO:0016020">
    <property type="term" value="C:membrane"/>
    <property type="evidence" value="ECO:0007669"/>
    <property type="project" value="InterPro"/>
</dbReference>
<feature type="domain" description="Prepilin type IV endopeptidase peptidase" evidence="2">
    <location>
        <begin position="82"/>
        <end position="164"/>
    </location>
</feature>
<feature type="transmembrane region" description="Helical" evidence="1">
    <location>
        <begin position="126"/>
        <end position="151"/>
    </location>
</feature>